<dbReference type="RefSeq" id="WP_075370156.1">
    <property type="nucleotide sequence ID" value="NZ_MSDQ01000039.1"/>
</dbReference>
<dbReference type="PANTHER" id="PTHR30309:SF0">
    <property type="entry name" value="GLYCEROL-3-PHOSPHATE ACYLTRANSFERASE-RELATED"/>
    <property type="match status" value="1"/>
</dbReference>
<evidence type="ECO:0000256" key="4">
    <source>
        <dbReference type="ARBA" id="ARBA00022692"/>
    </source>
</evidence>
<feature type="transmembrane region" description="Helical" evidence="10">
    <location>
        <begin position="157"/>
        <end position="177"/>
    </location>
</feature>
<gene>
    <name evidence="10" type="primary">plsY</name>
    <name evidence="11" type="ORF">BTW10_15335</name>
</gene>
<organism evidence="11 12">
    <name type="scientific">Chromohalobacter japonicus</name>
    <dbReference type="NCBI Taxonomy" id="223900"/>
    <lineage>
        <taxon>Bacteria</taxon>
        <taxon>Pseudomonadati</taxon>
        <taxon>Pseudomonadota</taxon>
        <taxon>Gammaproteobacteria</taxon>
        <taxon>Oceanospirillales</taxon>
        <taxon>Halomonadaceae</taxon>
        <taxon>Chromohalobacter</taxon>
    </lineage>
</organism>
<proteinExistence type="inferred from homology"/>
<dbReference type="InterPro" id="IPR003811">
    <property type="entry name" value="G3P_acylTferase_PlsY"/>
</dbReference>
<sequence length="210" mass="22249">MSPVLPVAALVVAGYLSGSLLGAVWVCRALGRRDPRYAGSRNPGFSNVLRVHGAVPAALTLMVDAVKAMPVLWVAQREALPLWMQGAVGLSVLVGHSYPAWHRGRGGKAVASAFGVLLMIATPVAWVCALCWALLAWRSRTAAVASLATALLAPLASYWLAREATLVVSAFSALVLVRHAWNIRRLGQGDEPGIARSSREEDGDVRPPEG</sequence>
<evidence type="ECO:0000256" key="9">
    <source>
        <dbReference type="ARBA" id="ARBA00023264"/>
    </source>
</evidence>
<keyword evidence="7 10" id="KW-0472">Membrane</keyword>
<dbReference type="UniPathway" id="UPA00085"/>
<evidence type="ECO:0000256" key="8">
    <source>
        <dbReference type="ARBA" id="ARBA00023209"/>
    </source>
</evidence>
<evidence type="ECO:0000313" key="12">
    <source>
        <dbReference type="Proteomes" id="UP000186806"/>
    </source>
</evidence>
<dbReference type="GO" id="GO:0008654">
    <property type="term" value="P:phospholipid biosynthetic process"/>
    <property type="evidence" value="ECO:0007669"/>
    <property type="project" value="UniProtKB-UniRule"/>
</dbReference>
<evidence type="ECO:0000256" key="5">
    <source>
        <dbReference type="ARBA" id="ARBA00022989"/>
    </source>
</evidence>
<comment type="function">
    <text evidence="10">Catalyzes the transfer of an acyl group from acyl-phosphate (acyl-PO(4)) to glycerol-3-phosphate (G3P) to form lysophosphatidic acid (LPA). This enzyme utilizes acyl-phosphate as fatty acyl donor, but not acyl-CoA or acyl-ACP.</text>
</comment>
<evidence type="ECO:0000256" key="6">
    <source>
        <dbReference type="ARBA" id="ARBA00023098"/>
    </source>
</evidence>
<keyword evidence="8 10" id="KW-0594">Phospholipid biosynthesis</keyword>
<protein>
    <recommendedName>
        <fullName evidence="10">Glycerol-3-phosphate acyltransferase</fullName>
    </recommendedName>
    <alternativeName>
        <fullName evidence="10">Acyl-PO4 G3P acyltransferase</fullName>
    </alternativeName>
    <alternativeName>
        <fullName evidence="10">Acyl-phosphate--glycerol-3-phosphate acyltransferase</fullName>
    </alternativeName>
    <alternativeName>
        <fullName evidence="10">G3P acyltransferase</fullName>
        <shortName evidence="10">GPAT</shortName>
        <ecNumber evidence="10">2.3.1.275</ecNumber>
    </alternativeName>
    <alternativeName>
        <fullName evidence="10">Lysophosphatidic acid synthase</fullName>
        <shortName evidence="10">LPA synthase</shortName>
    </alternativeName>
</protein>
<dbReference type="STRING" id="223900.GCA_000821045_02951"/>
<evidence type="ECO:0000256" key="1">
    <source>
        <dbReference type="ARBA" id="ARBA00022475"/>
    </source>
</evidence>
<name>A0A1Q8T995_9GAMM</name>
<comment type="pathway">
    <text evidence="10">Lipid metabolism; phospholipid metabolism.</text>
</comment>
<dbReference type="EC" id="2.3.1.275" evidence="10"/>
<dbReference type="PANTHER" id="PTHR30309">
    <property type="entry name" value="INNER MEMBRANE PROTEIN YGIH"/>
    <property type="match status" value="1"/>
</dbReference>
<comment type="subunit">
    <text evidence="10">Probably interacts with PlsX.</text>
</comment>
<evidence type="ECO:0000256" key="10">
    <source>
        <dbReference type="HAMAP-Rule" id="MF_01043"/>
    </source>
</evidence>
<keyword evidence="5 10" id="KW-1133">Transmembrane helix</keyword>
<reference evidence="11 12" key="1">
    <citation type="submission" date="2016-12" db="EMBL/GenBank/DDBJ databases">
        <title>Draft genome sequences of strains Salinicola socius SMB35, Salinicola sp. MH3R3-1 and Chromohalobacter sp. SMB17 from the Verkhnekamsk potash mining region of Russia.</title>
        <authorList>
            <person name="Mavrodi D.V."/>
            <person name="Olsson B.E."/>
            <person name="Korsakova E.S."/>
            <person name="Pyankova A."/>
            <person name="Mavrodi O.V."/>
            <person name="Plotnikova E.G."/>
        </authorList>
    </citation>
    <scope>NUCLEOTIDE SEQUENCE [LARGE SCALE GENOMIC DNA]</scope>
    <source>
        <strain evidence="11 12">SMB17</strain>
    </source>
</reference>
<accession>A0A1Q8T995</accession>
<keyword evidence="12" id="KW-1185">Reference proteome</keyword>
<evidence type="ECO:0000313" key="11">
    <source>
        <dbReference type="EMBL" id="OLO10253.1"/>
    </source>
</evidence>
<keyword evidence="1 10" id="KW-1003">Cell membrane</keyword>
<dbReference type="Pfam" id="PF02660">
    <property type="entry name" value="G3P_acyltransf"/>
    <property type="match status" value="1"/>
</dbReference>
<dbReference type="EMBL" id="MSDQ01000039">
    <property type="protein sequence ID" value="OLO10253.1"/>
    <property type="molecule type" value="Genomic_DNA"/>
</dbReference>
<dbReference type="AlphaFoldDB" id="A0A1Q8T995"/>
<keyword evidence="11" id="KW-0012">Acyltransferase</keyword>
<comment type="catalytic activity">
    <reaction evidence="10">
        <text>an acyl phosphate + sn-glycerol 3-phosphate = a 1-acyl-sn-glycero-3-phosphate + phosphate</text>
        <dbReference type="Rhea" id="RHEA:34075"/>
        <dbReference type="ChEBI" id="CHEBI:43474"/>
        <dbReference type="ChEBI" id="CHEBI:57597"/>
        <dbReference type="ChEBI" id="CHEBI:57970"/>
        <dbReference type="ChEBI" id="CHEBI:59918"/>
        <dbReference type="EC" id="2.3.1.275"/>
    </reaction>
</comment>
<evidence type="ECO:0000256" key="3">
    <source>
        <dbReference type="ARBA" id="ARBA00022679"/>
    </source>
</evidence>
<feature type="transmembrane region" description="Helical" evidence="10">
    <location>
        <begin position="113"/>
        <end position="137"/>
    </location>
</feature>
<keyword evidence="4 10" id="KW-0812">Transmembrane</keyword>
<comment type="caution">
    <text evidence="10">Lacks conserved residue(s) required for the propagation of feature annotation.</text>
</comment>
<dbReference type="GO" id="GO:0043772">
    <property type="term" value="F:acyl-phosphate glycerol-3-phosphate acyltransferase activity"/>
    <property type="evidence" value="ECO:0007669"/>
    <property type="project" value="UniProtKB-UniRule"/>
</dbReference>
<keyword evidence="9 10" id="KW-1208">Phospholipid metabolism</keyword>
<comment type="subcellular location">
    <subcellularLocation>
        <location evidence="10">Cell membrane</location>
        <topology evidence="10">Multi-pass membrane protein</topology>
    </subcellularLocation>
</comment>
<feature type="transmembrane region" description="Helical" evidence="10">
    <location>
        <begin position="6"/>
        <end position="27"/>
    </location>
</feature>
<keyword evidence="6 10" id="KW-0443">Lipid metabolism</keyword>
<evidence type="ECO:0000256" key="2">
    <source>
        <dbReference type="ARBA" id="ARBA00022516"/>
    </source>
</evidence>
<keyword evidence="3 10" id="KW-0808">Transferase</keyword>
<comment type="caution">
    <text evidence="11">The sequence shown here is derived from an EMBL/GenBank/DDBJ whole genome shotgun (WGS) entry which is preliminary data.</text>
</comment>
<comment type="similarity">
    <text evidence="10">Belongs to the PlsY family.</text>
</comment>
<evidence type="ECO:0000256" key="7">
    <source>
        <dbReference type="ARBA" id="ARBA00023136"/>
    </source>
</evidence>
<dbReference type="Proteomes" id="UP000186806">
    <property type="component" value="Unassembled WGS sequence"/>
</dbReference>
<dbReference type="GO" id="GO:0005886">
    <property type="term" value="C:plasma membrane"/>
    <property type="evidence" value="ECO:0007669"/>
    <property type="project" value="UniProtKB-SubCell"/>
</dbReference>
<keyword evidence="2 10" id="KW-0444">Lipid biosynthesis</keyword>
<dbReference type="SMART" id="SM01207">
    <property type="entry name" value="G3P_acyltransf"/>
    <property type="match status" value="1"/>
</dbReference>
<dbReference type="HAMAP" id="MF_01043">
    <property type="entry name" value="PlsY"/>
    <property type="match status" value="1"/>
</dbReference>